<accession>A0ABW3WFM5</accession>
<evidence type="ECO:0000313" key="2">
    <source>
        <dbReference type="Proteomes" id="UP001597158"/>
    </source>
</evidence>
<reference evidence="2" key="1">
    <citation type="journal article" date="2019" name="Int. J. Syst. Evol. Microbiol.">
        <title>The Global Catalogue of Microorganisms (GCM) 10K type strain sequencing project: providing services to taxonomists for standard genome sequencing and annotation.</title>
        <authorList>
            <consortium name="The Broad Institute Genomics Platform"/>
            <consortium name="The Broad Institute Genome Sequencing Center for Infectious Disease"/>
            <person name="Wu L."/>
            <person name="Ma J."/>
        </authorList>
    </citation>
    <scope>NUCLEOTIDE SEQUENCE [LARGE SCALE GENOMIC DNA]</scope>
    <source>
        <strain evidence="2">CCUG 48884</strain>
    </source>
</reference>
<comment type="caution">
    <text evidence="1">The sequence shown here is derived from an EMBL/GenBank/DDBJ whole genome shotgun (WGS) entry which is preliminary data.</text>
</comment>
<sequence length="70" mass="7899">MAKRVSQILHTVWDPLGVDSEPGAQTEYDDYVPEIFRLLVRDASADGIAARIEAIRREHMGLPGHEARDR</sequence>
<gene>
    <name evidence="1" type="ORF">ACFQ4M_10655</name>
</gene>
<dbReference type="RefSeq" id="WP_277834494.1">
    <property type="nucleotide sequence ID" value="NZ_JARQZE010000014.1"/>
</dbReference>
<name>A0ABW3WFM5_9RHOO</name>
<organism evidence="1 2">
    <name type="scientific">Thauera mechernichensis</name>
    <dbReference type="NCBI Taxonomy" id="82788"/>
    <lineage>
        <taxon>Bacteria</taxon>
        <taxon>Pseudomonadati</taxon>
        <taxon>Pseudomonadota</taxon>
        <taxon>Betaproteobacteria</taxon>
        <taxon>Rhodocyclales</taxon>
        <taxon>Zoogloeaceae</taxon>
        <taxon>Thauera</taxon>
    </lineage>
</organism>
<evidence type="ECO:0000313" key="1">
    <source>
        <dbReference type="EMBL" id="MFD1264043.1"/>
    </source>
</evidence>
<keyword evidence="2" id="KW-1185">Reference proteome</keyword>
<proteinExistence type="predicted"/>
<protein>
    <submittedName>
        <fullName evidence="1">Uncharacterized protein</fullName>
    </submittedName>
</protein>
<dbReference type="Proteomes" id="UP001597158">
    <property type="component" value="Unassembled WGS sequence"/>
</dbReference>
<dbReference type="EMBL" id="JBHTMC010000023">
    <property type="protein sequence ID" value="MFD1264043.1"/>
    <property type="molecule type" value="Genomic_DNA"/>
</dbReference>